<dbReference type="PANTHER" id="PTHR47326">
    <property type="entry name" value="TRANSPOSABLE ELEMENT TC3 TRANSPOSASE-LIKE PROTEIN"/>
    <property type="match status" value="1"/>
</dbReference>
<evidence type="ECO:0000313" key="2">
    <source>
        <dbReference type="Proteomes" id="UP001148838"/>
    </source>
</evidence>
<reference evidence="1 2" key="1">
    <citation type="journal article" date="2022" name="Allergy">
        <title>Genome assembly and annotation of Periplaneta americana reveal a comprehensive cockroach allergen profile.</title>
        <authorList>
            <person name="Wang L."/>
            <person name="Xiong Q."/>
            <person name="Saelim N."/>
            <person name="Wang L."/>
            <person name="Nong W."/>
            <person name="Wan A.T."/>
            <person name="Shi M."/>
            <person name="Liu X."/>
            <person name="Cao Q."/>
            <person name="Hui J.H.L."/>
            <person name="Sookrung N."/>
            <person name="Leung T.F."/>
            <person name="Tungtrongchitr A."/>
            <person name="Tsui S.K.W."/>
        </authorList>
    </citation>
    <scope>NUCLEOTIDE SEQUENCE [LARGE SCALE GENOMIC DNA]</scope>
    <source>
        <strain evidence="1">PWHHKU_190912</strain>
    </source>
</reference>
<organism evidence="1 2">
    <name type="scientific">Periplaneta americana</name>
    <name type="common">American cockroach</name>
    <name type="synonym">Blatta americana</name>
    <dbReference type="NCBI Taxonomy" id="6978"/>
    <lineage>
        <taxon>Eukaryota</taxon>
        <taxon>Metazoa</taxon>
        <taxon>Ecdysozoa</taxon>
        <taxon>Arthropoda</taxon>
        <taxon>Hexapoda</taxon>
        <taxon>Insecta</taxon>
        <taxon>Pterygota</taxon>
        <taxon>Neoptera</taxon>
        <taxon>Polyneoptera</taxon>
        <taxon>Dictyoptera</taxon>
        <taxon>Blattodea</taxon>
        <taxon>Blattoidea</taxon>
        <taxon>Blattidae</taxon>
        <taxon>Blattinae</taxon>
        <taxon>Periplaneta</taxon>
    </lineage>
</organism>
<accession>A0ABQ8TDR2</accession>
<protein>
    <submittedName>
        <fullName evidence="1">Uncharacterized protein</fullName>
    </submittedName>
</protein>
<evidence type="ECO:0000313" key="1">
    <source>
        <dbReference type="EMBL" id="KAJ4444655.1"/>
    </source>
</evidence>
<keyword evidence="2" id="KW-1185">Reference proteome</keyword>
<name>A0ABQ8TDR2_PERAM</name>
<proteinExistence type="predicted"/>
<dbReference type="PANTHER" id="PTHR47326:SF1">
    <property type="entry name" value="HTH PSQ-TYPE DOMAIN-CONTAINING PROTEIN"/>
    <property type="match status" value="1"/>
</dbReference>
<gene>
    <name evidence="1" type="ORF">ANN_06451</name>
</gene>
<dbReference type="InterPro" id="IPR036397">
    <property type="entry name" value="RNaseH_sf"/>
</dbReference>
<dbReference type="Proteomes" id="UP001148838">
    <property type="component" value="Unassembled WGS sequence"/>
</dbReference>
<sequence length="285" mass="32639">MGGLCESGNEPAGSLKAISVGLKPDGVWRVLGINTFDLITPFDLITWLGFSEVFPTEKANAGKESVISLWGIIKQHVSKHRYQTIEDLKQAVREAFREIKPPLLRKISHRTWRRIILCRDSDDYLPKSNWALFLHLWNLVVPPLVAITAATLSSMLGTQLNNGSWPHVSAATMQWYADNNVRRLDWPTQSPDLNPIEYLWVELDRRLRTREMRPSSIVQMNAMLQEEWRRIPVYILHKLVEIMPDRVAAVIATRGGDKTFGPYCRSNGHYSDIEELLKSLIDRIV</sequence>
<dbReference type="Gene3D" id="3.30.420.10">
    <property type="entry name" value="Ribonuclease H-like superfamily/Ribonuclease H"/>
    <property type="match status" value="2"/>
</dbReference>
<dbReference type="EMBL" id="JAJSOF020000011">
    <property type="protein sequence ID" value="KAJ4444655.1"/>
    <property type="molecule type" value="Genomic_DNA"/>
</dbReference>
<comment type="caution">
    <text evidence="1">The sequence shown here is derived from an EMBL/GenBank/DDBJ whole genome shotgun (WGS) entry which is preliminary data.</text>
</comment>